<dbReference type="InterPro" id="IPR005149">
    <property type="entry name" value="Tscrpt_reg_PadR_N"/>
</dbReference>
<dbReference type="Pfam" id="PF03551">
    <property type="entry name" value="PadR"/>
    <property type="match status" value="1"/>
</dbReference>
<dbReference type="InterPro" id="IPR036390">
    <property type="entry name" value="WH_DNA-bd_sf"/>
</dbReference>
<gene>
    <name evidence="2" type="ORF">GZ77_24900</name>
</gene>
<comment type="caution">
    <text evidence="2">The sequence shown here is derived from an EMBL/GenBank/DDBJ whole genome shotgun (WGS) entry which is preliminary data.</text>
</comment>
<accession>A0A081MYT9</accession>
<dbReference type="Gene3D" id="1.10.10.10">
    <property type="entry name" value="Winged helix-like DNA-binding domain superfamily/Winged helix DNA-binding domain"/>
    <property type="match status" value="1"/>
</dbReference>
<dbReference type="RefSeq" id="WP_034879567.1">
    <property type="nucleotide sequence ID" value="NZ_JOKG01000007.1"/>
</dbReference>
<dbReference type="PANTHER" id="PTHR33169">
    <property type="entry name" value="PADR-FAMILY TRANSCRIPTIONAL REGULATOR"/>
    <property type="match status" value="1"/>
</dbReference>
<evidence type="ECO:0000313" key="2">
    <source>
        <dbReference type="EMBL" id="KEQ11362.1"/>
    </source>
</evidence>
<reference evidence="2 3" key="1">
    <citation type="submission" date="2014-06" db="EMBL/GenBank/DDBJ databases">
        <title>Whole Genome Sequences of Three Symbiotic Endozoicomonas Bacteria.</title>
        <authorList>
            <person name="Neave M.J."/>
            <person name="Apprill A."/>
            <person name="Voolstra C.R."/>
        </authorList>
    </citation>
    <scope>NUCLEOTIDE SEQUENCE [LARGE SCALE GENOMIC DNA]</scope>
    <source>
        <strain evidence="2 3">LMG 24815</strain>
    </source>
</reference>
<keyword evidence="3" id="KW-1185">Reference proteome</keyword>
<dbReference type="eggNOG" id="COG1695">
    <property type="taxonomic scope" value="Bacteria"/>
</dbReference>
<feature type="domain" description="Transcription regulator PadR N-terminal" evidence="1">
    <location>
        <begin position="22"/>
        <end position="92"/>
    </location>
</feature>
<protein>
    <submittedName>
        <fullName evidence="2">PadR family transcriptional regulator</fullName>
    </submittedName>
</protein>
<dbReference type="InterPro" id="IPR052509">
    <property type="entry name" value="Metal_resp_DNA-bind_regulator"/>
</dbReference>
<proteinExistence type="predicted"/>
<dbReference type="AlphaFoldDB" id="A0A081MYT9"/>
<dbReference type="SUPFAM" id="SSF46785">
    <property type="entry name" value="Winged helix' DNA-binding domain"/>
    <property type="match status" value="1"/>
</dbReference>
<dbReference type="InterPro" id="IPR036388">
    <property type="entry name" value="WH-like_DNA-bd_sf"/>
</dbReference>
<name>A0A081MYT9_9GAMM</name>
<organism evidence="2 3">
    <name type="scientific">Endozoicomonas montiporae</name>
    <dbReference type="NCBI Taxonomy" id="1027273"/>
    <lineage>
        <taxon>Bacteria</taxon>
        <taxon>Pseudomonadati</taxon>
        <taxon>Pseudomonadota</taxon>
        <taxon>Gammaproteobacteria</taxon>
        <taxon>Oceanospirillales</taxon>
        <taxon>Endozoicomonadaceae</taxon>
        <taxon>Endozoicomonas</taxon>
    </lineage>
</organism>
<evidence type="ECO:0000313" key="3">
    <source>
        <dbReference type="Proteomes" id="UP000028006"/>
    </source>
</evidence>
<dbReference type="EMBL" id="JOKG01000007">
    <property type="protein sequence ID" value="KEQ11362.1"/>
    <property type="molecule type" value="Genomic_DNA"/>
</dbReference>
<dbReference type="PANTHER" id="PTHR33169:SF14">
    <property type="entry name" value="TRANSCRIPTIONAL REGULATOR RV3488"/>
    <property type="match status" value="1"/>
</dbReference>
<dbReference type="Proteomes" id="UP000028006">
    <property type="component" value="Unassembled WGS sequence"/>
</dbReference>
<sequence>MSSERKNKVISKLFSGFIQIHILRHASKGELYGSWLIEHLQSHGYTLSPGTLYPLLKRMVSDDLLTFAEKNVDGRIRKMYQTTALGDEVLKEAETKIKELAKRYL</sequence>
<evidence type="ECO:0000259" key="1">
    <source>
        <dbReference type="Pfam" id="PF03551"/>
    </source>
</evidence>